<comment type="caution">
    <text evidence="1">The sequence shown here is derived from an EMBL/GenBank/DDBJ whole genome shotgun (WGS) entry which is preliminary data.</text>
</comment>
<keyword evidence="1" id="KW-0808">Transferase</keyword>
<organism evidence="1 2">
    <name type="scientific">Candidatus Scybalomonas excrementavium</name>
    <dbReference type="NCBI Taxonomy" id="2840943"/>
    <lineage>
        <taxon>Bacteria</taxon>
        <taxon>Bacillati</taxon>
        <taxon>Bacillota</taxon>
        <taxon>Clostridia</taxon>
        <taxon>Lachnospirales</taxon>
        <taxon>Lachnospiraceae</taxon>
        <taxon>Lachnospiraceae incertae sedis</taxon>
        <taxon>Candidatus Scybalomonas</taxon>
    </lineage>
</organism>
<dbReference type="EMBL" id="JADIML010000293">
    <property type="protein sequence ID" value="MBO8464294.1"/>
    <property type="molecule type" value="Genomic_DNA"/>
</dbReference>
<keyword evidence="1" id="KW-0489">Methyltransferase</keyword>
<dbReference type="GO" id="GO:0008168">
    <property type="term" value="F:methyltransferase activity"/>
    <property type="evidence" value="ECO:0007669"/>
    <property type="project" value="UniProtKB-KW"/>
</dbReference>
<dbReference type="GO" id="GO:0032259">
    <property type="term" value="P:methylation"/>
    <property type="evidence" value="ECO:0007669"/>
    <property type="project" value="UniProtKB-KW"/>
</dbReference>
<proteinExistence type="predicted"/>
<dbReference type="Proteomes" id="UP000823618">
    <property type="component" value="Unassembled WGS sequence"/>
</dbReference>
<evidence type="ECO:0000313" key="1">
    <source>
        <dbReference type="EMBL" id="MBO8464294.1"/>
    </source>
</evidence>
<dbReference type="Pfam" id="PF06962">
    <property type="entry name" value="rRNA_methylase"/>
    <property type="match status" value="1"/>
</dbReference>
<protein>
    <submittedName>
        <fullName evidence="1">Class I SAM-dependent methyltransferase</fullName>
    </submittedName>
</protein>
<reference evidence="1" key="2">
    <citation type="journal article" date="2021" name="PeerJ">
        <title>Extensive microbial diversity within the chicken gut microbiome revealed by metagenomics and culture.</title>
        <authorList>
            <person name="Gilroy R."/>
            <person name="Ravi A."/>
            <person name="Getino M."/>
            <person name="Pursley I."/>
            <person name="Horton D.L."/>
            <person name="Alikhan N.F."/>
            <person name="Baker D."/>
            <person name="Gharbi K."/>
            <person name="Hall N."/>
            <person name="Watson M."/>
            <person name="Adriaenssens E.M."/>
            <person name="Foster-Nyarko E."/>
            <person name="Jarju S."/>
            <person name="Secka A."/>
            <person name="Antonio M."/>
            <person name="Oren A."/>
            <person name="Chaudhuri R.R."/>
            <person name="La Ragione R."/>
            <person name="Hildebrand F."/>
            <person name="Pallen M.J."/>
        </authorList>
    </citation>
    <scope>NUCLEOTIDE SEQUENCE</scope>
    <source>
        <strain evidence="1">E3-2379</strain>
    </source>
</reference>
<dbReference type="PANTHER" id="PTHR35276">
    <property type="entry name" value="S-ADENOSYL-L-METHIONINE-DEPENDENT METHYLTRANSFERASES SUPERFAMILY PROTEIN"/>
    <property type="match status" value="1"/>
</dbReference>
<dbReference type="InterPro" id="IPR010719">
    <property type="entry name" value="MnmM_MeTrfase"/>
</dbReference>
<dbReference type="InterPro" id="IPR029063">
    <property type="entry name" value="SAM-dependent_MTases_sf"/>
</dbReference>
<dbReference type="CDD" id="cd02440">
    <property type="entry name" value="AdoMet_MTases"/>
    <property type="match status" value="1"/>
</dbReference>
<gene>
    <name evidence="1" type="ORF">IAC13_10220</name>
</gene>
<dbReference type="AlphaFoldDB" id="A0A9D9I1J1"/>
<dbReference type="PANTHER" id="PTHR35276:SF1">
    <property type="entry name" value="TRNA (MNM(5)S(2)U34)-METHYLTRANSFERASE, CHLOROPLASTIC"/>
    <property type="match status" value="1"/>
</dbReference>
<dbReference type="SUPFAM" id="SSF53335">
    <property type="entry name" value="S-adenosyl-L-methionine-dependent methyltransferases"/>
    <property type="match status" value="1"/>
</dbReference>
<name>A0A9D9I1J1_9FIRM</name>
<reference evidence="1" key="1">
    <citation type="submission" date="2020-10" db="EMBL/GenBank/DDBJ databases">
        <authorList>
            <person name="Gilroy R."/>
        </authorList>
    </citation>
    <scope>NUCLEOTIDE SEQUENCE</scope>
    <source>
        <strain evidence="1">E3-2379</strain>
    </source>
</reference>
<evidence type="ECO:0000313" key="2">
    <source>
        <dbReference type="Proteomes" id="UP000823618"/>
    </source>
</evidence>
<sequence length="188" mass="21055">MEKIQTTLLARQFIKKGVKEGGFVIDATIGRGFDTEYLCRLVGEKGKVIGFDIQEEAITSTRERLTNEKIQTPVELILDSHANMNTYVENESVDGIMFNFGYLPNGDHKVATQAESSIQAIENGLSLLKKGGVMSLCIYHGKDTGFEERDAILNYLKTISHKNYTVIVTELYNRPNHPPIFAGIVRDK</sequence>
<accession>A0A9D9I1J1</accession>
<dbReference type="Gene3D" id="3.40.50.150">
    <property type="entry name" value="Vaccinia Virus protein VP39"/>
    <property type="match status" value="1"/>
</dbReference>